<dbReference type="EMBL" id="CADEPM010000011">
    <property type="protein sequence ID" value="CAB3410786.1"/>
    <property type="molecule type" value="Genomic_DNA"/>
</dbReference>
<sequence length="74" mass="8389">MLKSYWVCVVVALCALLMGSVSAQQKRSSMGGSAFGSLDRIPLSYLKKFYGIPKNAKRDPSDFDKYMGYRDDYY</sequence>
<reference evidence="2 3" key="1">
    <citation type="submission" date="2020-04" db="EMBL/GenBank/DDBJ databases">
        <authorList>
            <person name="Laetsch R D."/>
            <person name="Stevens L."/>
            <person name="Kumar S."/>
            <person name="Blaxter L. M."/>
        </authorList>
    </citation>
    <scope>NUCLEOTIDE SEQUENCE [LARGE SCALE GENOMIC DNA]</scope>
</reference>
<keyword evidence="3" id="KW-1185">Reference proteome</keyword>
<proteinExistence type="predicted"/>
<feature type="signal peptide" evidence="1">
    <location>
        <begin position="1"/>
        <end position="23"/>
    </location>
</feature>
<dbReference type="AlphaFoldDB" id="A0A8S1FC41"/>
<accession>A0A8S1FC41</accession>
<evidence type="ECO:0000313" key="3">
    <source>
        <dbReference type="Proteomes" id="UP000494206"/>
    </source>
</evidence>
<dbReference type="OrthoDB" id="5771441at2759"/>
<protein>
    <submittedName>
        <fullName evidence="2">Uncharacterized protein</fullName>
    </submittedName>
</protein>
<organism evidence="2 3">
    <name type="scientific">Caenorhabditis bovis</name>
    <dbReference type="NCBI Taxonomy" id="2654633"/>
    <lineage>
        <taxon>Eukaryota</taxon>
        <taxon>Metazoa</taxon>
        <taxon>Ecdysozoa</taxon>
        <taxon>Nematoda</taxon>
        <taxon>Chromadorea</taxon>
        <taxon>Rhabditida</taxon>
        <taxon>Rhabditina</taxon>
        <taxon>Rhabditomorpha</taxon>
        <taxon>Rhabditoidea</taxon>
        <taxon>Rhabditidae</taxon>
        <taxon>Peloderinae</taxon>
        <taxon>Caenorhabditis</taxon>
    </lineage>
</organism>
<dbReference type="Proteomes" id="UP000494206">
    <property type="component" value="Unassembled WGS sequence"/>
</dbReference>
<feature type="chain" id="PRO_5035878681" evidence="1">
    <location>
        <begin position="24"/>
        <end position="74"/>
    </location>
</feature>
<comment type="caution">
    <text evidence="2">The sequence shown here is derived from an EMBL/GenBank/DDBJ whole genome shotgun (WGS) entry which is preliminary data.</text>
</comment>
<gene>
    <name evidence="2" type="ORF">CBOVIS_LOCUS12256</name>
</gene>
<keyword evidence="1" id="KW-0732">Signal</keyword>
<name>A0A8S1FC41_9PELO</name>
<evidence type="ECO:0000313" key="2">
    <source>
        <dbReference type="EMBL" id="CAB3410786.1"/>
    </source>
</evidence>
<evidence type="ECO:0000256" key="1">
    <source>
        <dbReference type="SAM" id="SignalP"/>
    </source>
</evidence>